<dbReference type="Gene3D" id="3.90.226.10">
    <property type="entry name" value="2-enoyl-CoA Hydratase, Chain A, domain 1"/>
    <property type="match status" value="1"/>
</dbReference>
<reference evidence="3" key="1">
    <citation type="journal article" date="2015" name="Nature">
        <title>Complex archaea that bridge the gap between prokaryotes and eukaryotes.</title>
        <authorList>
            <person name="Spang A."/>
            <person name="Saw J.H."/>
            <person name="Jorgensen S.L."/>
            <person name="Zaremba-Niedzwiedzka K."/>
            <person name="Martijn J."/>
            <person name="Lind A.E."/>
            <person name="van Eijk R."/>
            <person name="Schleper C."/>
            <person name="Guy L."/>
            <person name="Ettema T.J."/>
        </authorList>
    </citation>
    <scope>NUCLEOTIDE SEQUENCE</scope>
</reference>
<dbReference type="CDD" id="cd06558">
    <property type="entry name" value="crotonase-like"/>
    <property type="match status" value="1"/>
</dbReference>
<comment type="similarity">
    <text evidence="1">Belongs to the enoyl-CoA hydratase/isomerase family.</text>
</comment>
<dbReference type="PROSITE" id="PS00166">
    <property type="entry name" value="ENOYL_COA_HYDRATASE"/>
    <property type="match status" value="1"/>
</dbReference>
<dbReference type="PANTHER" id="PTHR11941">
    <property type="entry name" value="ENOYL-COA HYDRATASE-RELATED"/>
    <property type="match status" value="1"/>
</dbReference>
<dbReference type="SUPFAM" id="SSF52096">
    <property type="entry name" value="ClpP/crotonase"/>
    <property type="match status" value="1"/>
</dbReference>
<keyword evidence="2" id="KW-0456">Lyase</keyword>
<dbReference type="InterPro" id="IPR018376">
    <property type="entry name" value="Enoyl-CoA_hyd/isom_CS"/>
</dbReference>
<comment type="caution">
    <text evidence="3">The sequence shown here is derived from an EMBL/GenBank/DDBJ whole genome shotgun (WGS) entry which is preliminary data.</text>
</comment>
<gene>
    <name evidence="3" type="ORF">LCGC14_1018760</name>
</gene>
<dbReference type="Pfam" id="PF00378">
    <property type="entry name" value="ECH_1"/>
    <property type="match status" value="1"/>
</dbReference>
<sequence length="277" mass="30722">MSEGKKFEHVVVEKVEEGNYVVISINRPNKLNALTTQTLREIYEAMEQFEIDSSVRCIVLRGTKDFTKKPAFSAGADLSSSFGVGIKPNIPSHMAIAMYQKHKFYELIEEFTKPVIAAVDGFALGGGCELTLVCDIVIATKRSFFGFPEIKRGIFPANGGTQRMAQRIGLARSMKMIYFGERVSAEQMYNWGYVSFICDDGEDFEKLINEKASWLGNAATTSLFIIKKAMKFGTQVPLKIGNNFEMLGFGVNSASSDVMEGISSFLKKKEPKFTGGM</sequence>
<dbReference type="InterPro" id="IPR014748">
    <property type="entry name" value="Enoyl-CoA_hydra_C"/>
</dbReference>
<dbReference type="GO" id="GO:0006635">
    <property type="term" value="P:fatty acid beta-oxidation"/>
    <property type="evidence" value="ECO:0007669"/>
    <property type="project" value="TreeGrafter"/>
</dbReference>
<accession>A0A0F9N2L2</accession>
<dbReference type="GO" id="GO:0005739">
    <property type="term" value="C:mitochondrion"/>
    <property type="evidence" value="ECO:0007669"/>
    <property type="project" value="TreeGrafter"/>
</dbReference>
<dbReference type="GO" id="GO:0016829">
    <property type="term" value="F:lyase activity"/>
    <property type="evidence" value="ECO:0007669"/>
    <property type="project" value="UniProtKB-KW"/>
</dbReference>
<evidence type="ECO:0008006" key="4">
    <source>
        <dbReference type="Google" id="ProtNLM"/>
    </source>
</evidence>
<evidence type="ECO:0000256" key="1">
    <source>
        <dbReference type="ARBA" id="ARBA00005254"/>
    </source>
</evidence>
<organism evidence="3">
    <name type="scientific">marine sediment metagenome</name>
    <dbReference type="NCBI Taxonomy" id="412755"/>
    <lineage>
        <taxon>unclassified sequences</taxon>
        <taxon>metagenomes</taxon>
        <taxon>ecological metagenomes</taxon>
    </lineage>
</organism>
<proteinExistence type="inferred from homology"/>
<dbReference type="Gene3D" id="1.10.12.10">
    <property type="entry name" value="Lyase 2-enoyl-coa Hydratase, Chain A, domain 2"/>
    <property type="match status" value="1"/>
</dbReference>
<dbReference type="PANTHER" id="PTHR11941:SF158">
    <property type="entry name" value="ENOYL-COA HYDRATASE (AFU_ORTHOLOGUE AFUA_2G10650)"/>
    <property type="match status" value="1"/>
</dbReference>
<evidence type="ECO:0000313" key="3">
    <source>
        <dbReference type="EMBL" id="KKN12214.1"/>
    </source>
</evidence>
<dbReference type="InterPro" id="IPR001753">
    <property type="entry name" value="Enoyl-CoA_hydra/iso"/>
</dbReference>
<name>A0A0F9N2L2_9ZZZZ</name>
<dbReference type="InterPro" id="IPR029045">
    <property type="entry name" value="ClpP/crotonase-like_dom_sf"/>
</dbReference>
<protein>
    <recommendedName>
        <fullName evidence="4">3-hydroxypropionyl-coenzyme A dehydratase</fullName>
    </recommendedName>
</protein>
<evidence type="ECO:0000256" key="2">
    <source>
        <dbReference type="ARBA" id="ARBA00023239"/>
    </source>
</evidence>
<dbReference type="AlphaFoldDB" id="A0A0F9N2L2"/>
<dbReference type="EMBL" id="LAZR01004054">
    <property type="protein sequence ID" value="KKN12214.1"/>
    <property type="molecule type" value="Genomic_DNA"/>
</dbReference>